<protein>
    <submittedName>
        <fullName evidence="1">Cytochrome P450</fullName>
    </submittedName>
</protein>
<organism evidence="1 2">
    <name type="scientific">Artomyces pyxidatus</name>
    <dbReference type="NCBI Taxonomy" id="48021"/>
    <lineage>
        <taxon>Eukaryota</taxon>
        <taxon>Fungi</taxon>
        <taxon>Dikarya</taxon>
        <taxon>Basidiomycota</taxon>
        <taxon>Agaricomycotina</taxon>
        <taxon>Agaricomycetes</taxon>
        <taxon>Russulales</taxon>
        <taxon>Auriscalpiaceae</taxon>
        <taxon>Artomyces</taxon>
    </lineage>
</organism>
<dbReference type="Proteomes" id="UP000814140">
    <property type="component" value="Unassembled WGS sequence"/>
</dbReference>
<keyword evidence="2" id="KW-1185">Reference proteome</keyword>
<accession>A0ACB8SV11</accession>
<sequence length="523" mass="58403">MLILSLCAVSCLFYSVYRLIVYPRYLSPLRVVPGPPLAGFLLGHFPQILQSQAGAIQKEWIDKYGPAVRTVGPLGQDRLILLRPKALHKIFVSDWVDYPRPKVMTAVLGLATGHGLFTVTGTEHKQMRKAINPAFSIINLIAQADMYYDSIEILVNVFKNKLTKQPYPSQGRVIHIFEWMNKVTLDIICDAAFGYKSNALLDPDNELAAAYAQLGIELNIAKLAELARIPGMVTFLSSDLCHKCRRMFRLFPPIASVESFVDSLYRLRRVAKQLLAEKMAEADADTDDKGPMKKDIMSLLVRASRRDKTESGYRLSDDALIDQVLTFLGAGHETVASGISWTLWLLANDPRAQSKVRDEVSPVFLHTDRPDYRVLKDLKFLDCVIMESLRLFSPAPTTRRVAAKSDWIDGIYVPKGTQLSIPIRAINTNPNVWGPDAEVFRPERWLDLPKAYDPNFSVMSFIAGPHACIGKTMSILEMKAVIATMVVNFEFAPAYAGQVAVPNSAITMKPADNLPLLVRLVAR</sequence>
<comment type="caution">
    <text evidence="1">The sequence shown here is derived from an EMBL/GenBank/DDBJ whole genome shotgun (WGS) entry which is preliminary data.</text>
</comment>
<dbReference type="EMBL" id="MU277224">
    <property type="protein sequence ID" value="KAI0059656.1"/>
    <property type="molecule type" value="Genomic_DNA"/>
</dbReference>
<reference evidence="1" key="1">
    <citation type="submission" date="2021-03" db="EMBL/GenBank/DDBJ databases">
        <authorList>
            <consortium name="DOE Joint Genome Institute"/>
            <person name="Ahrendt S."/>
            <person name="Looney B.P."/>
            <person name="Miyauchi S."/>
            <person name="Morin E."/>
            <person name="Drula E."/>
            <person name="Courty P.E."/>
            <person name="Chicoki N."/>
            <person name="Fauchery L."/>
            <person name="Kohler A."/>
            <person name="Kuo A."/>
            <person name="Labutti K."/>
            <person name="Pangilinan J."/>
            <person name="Lipzen A."/>
            <person name="Riley R."/>
            <person name="Andreopoulos W."/>
            <person name="He G."/>
            <person name="Johnson J."/>
            <person name="Barry K.W."/>
            <person name="Grigoriev I.V."/>
            <person name="Nagy L."/>
            <person name="Hibbett D."/>
            <person name="Henrissat B."/>
            <person name="Matheny P.B."/>
            <person name="Labbe J."/>
            <person name="Martin F."/>
        </authorList>
    </citation>
    <scope>NUCLEOTIDE SEQUENCE</scope>
    <source>
        <strain evidence="1">HHB10654</strain>
    </source>
</reference>
<evidence type="ECO:0000313" key="1">
    <source>
        <dbReference type="EMBL" id="KAI0059656.1"/>
    </source>
</evidence>
<name>A0ACB8SV11_9AGAM</name>
<proteinExistence type="predicted"/>
<evidence type="ECO:0000313" key="2">
    <source>
        <dbReference type="Proteomes" id="UP000814140"/>
    </source>
</evidence>
<reference evidence="1" key="2">
    <citation type="journal article" date="2022" name="New Phytol.">
        <title>Evolutionary transition to the ectomycorrhizal habit in the genomes of a hyperdiverse lineage of mushroom-forming fungi.</title>
        <authorList>
            <person name="Looney B."/>
            <person name="Miyauchi S."/>
            <person name="Morin E."/>
            <person name="Drula E."/>
            <person name="Courty P.E."/>
            <person name="Kohler A."/>
            <person name="Kuo A."/>
            <person name="LaButti K."/>
            <person name="Pangilinan J."/>
            <person name="Lipzen A."/>
            <person name="Riley R."/>
            <person name="Andreopoulos W."/>
            <person name="He G."/>
            <person name="Johnson J."/>
            <person name="Nolan M."/>
            <person name="Tritt A."/>
            <person name="Barry K.W."/>
            <person name="Grigoriev I.V."/>
            <person name="Nagy L.G."/>
            <person name="Hibbett D."/>
            <person name="Henrissat B."/>
            <person name="Matheny P.B."/>
            <person name="Labbe J."/>
            <person name="Martin F.M."/>
        </authorList>
    </citation>
    <scope>NUCLEOTIDE SEQUENCE</scope>
    <source>
        <strain evidence="1">HHB10654</strain>
    </source>
</reference>
<gene>
    <name evidence="1" type="ORF">BV25DRAFT_1958126</name>
</gene>